<dbReference type="SUPFAM" id="SSF51182">
    <property type="entry name" value="RmlC-like cupins"/>
    <property type="match status" value="1"/>
</dbReference>
<proteinExistence type="predicted"/>
<dbReference type="OrthoDB" id="3829432at2"/>
<accession>A0A286GAG9</accession>
<dbReference type="Gene3D" id="2.60.120.10">
    <property type="entry name" value="Jelly Rolls"/>
    <property type="match status" value="1"/>
</dbReference>
<name>A0A286GAG9_9PROT</name>
<evidence type="ECO:0000313" key="1">
    <source>
        <dbReference type="EMBL" id="SOD92491.1"/>
    </source>
</evidence>
<dbReference type="RefSeq" id="WP_097278205.1">
    <property type="nucleotide sequence ID" value="NZ_OCNJ01000002.1"/>
</dbReference>
<dbReference type="Proteomes" id="UP000219621">
    <property type="component" value="Unassembled WGS sequence"/>
</dbReference>
<dbReference type="EMBL" id="OCNJ01000002">
    <property type="protein sequence ID" value="SOD92491.1"/>
    <property type="molecule type" value="Genomic_DNA"/>
</dbReference>
<sequence length="103" mass="11428">MRFIESRDFTADRPWGALPLGEVDGVTVKVHWTDQPYKWHVNDGAEVFLVLDGAVDMHWRENGGEHVRRLGPGAACFAEEGDEHVAHPVGAARILVVERKGSV</sequence>
<organism evidence="1 2">
    <name type="scientific">Caenispirillum bisanense</name>
    <dbReference type="NCBI Taxonomy" id="414052"/>
    <lineage>
        <taxon>Bacteria</taxon>
        <taxon>Pseudomonadati</taxon>
        <taxon>Pseudomonadota</taxon>
        <taxon>Alphaproteobacteria</taxon>
        <taxon>Rhodospirillales</taxon>
        <taxon>Novispirillaceae</taxon>
        <taxon>Caenispirillum</taxon>
    </lineage>
</organism>
<dbReference type="InterPro" id="IPR011051">
    <property type="entry name" value="RmlC_Cupin_sf"/>
</dbReference>
<reference evidence="1 2" key="1">
    <citation type="submission" date="2017-09" db="EMBL/GenBank/DDBJ databases">
        <authorList>
            <person name="Ehlers B."/>
            <person name="Leendertz F.H."/>
        </authorList>
    </citation>
    <scope>NUCLEOTIDE SEQUENCE [LARGE SCALE GENOMIC DNA]</scope>
    <source>
        <strain evidence="1 2">USBA 140</strain>
    </source>
</reference>
<dbReference type="InterPro" id="IPR014710">
    <property type="entry name" value="RmlC-like_jellyroll"/>
</dbReference>
<keyword evidence="2" id="KW-1185">Reference proteome</keyword>
<gene>
    <name evidence="1" type="ORF">SAMN05421508_102461</name>
</gene>
<evidence type="ECO:0008006" key="3">
    <source>
        <dbReference type="Google" id="ProtNLM"/>
    </source>
</evidence>
<protein>
    <recommendedName>
        <fullName evidence="3">Mannose-6-phosphate isomerase, cupin superfamily</fullName>
    </recommendedName>
</protein>
<dbReference type="AlphaFoldDB" id="A0A286GAG9"/>
<evidence type="ECO:0000313" key="2">
    <source>
        <dbReference type="Proteomes" id="UP000219621"/>
    </source>
</evidence>